<name>A0A060RJ91_9STRE</name>
<evidence type="ECO:0000256" key="2">
    <source>
        <dbReference type="ARBA" id="ARBA00022448"/>
    </source>
</evidence>
<dbReference type="Gene3D" id="1.20.1690.10">
    <property type="entry name" value="V-type ATP synthase subunit C domain"/>
    <property type="match status" value="2"/>
</dbReference>
<dbReference type="AlphaFoldDB" id="A0A060RJ91"/>
<dbReference type="InterPro" id="IPR035067">
    <property type="entry name" value="V-type_ATPase_csu/dsu"/>
</dbReference>
<dbReference type="SUPFAM" id="SSF103486">
    <property type="entry name" value="V-type ATP synthase subunit C"/>
    <property type="match status" value="1"/>
</dbReference>
<dbReference type="EMBL" id="CCBC010000044">
    <property type="protein sequence ID" value="CDO17053.1"/>
    <property type="molecule type" value="Genomic_DNA"/>
</dbReference>
<organism evidence="4 5">
    <name type="scientific">Streptococcus gallolyticus</name>
    <dbReference type="NCBI Taxonomy" id="315405"/>
    <lineage>
        <taxon>Bacteria</taxon>
        <taxon>Bacillati</taxon>
        <taxon>Bacillota</taxon>
        <taxon>Bacilli</taxon>
        <taxon>Lactobacillales</taxon>
        <taxon>Streptococcaceae</taxon>
        <taxon>Streptococcus</taxon>
    </lineage>
</organism>
<dbReference type="Proteomes" id="UP000027584">
    <property type="component" value="Unassembled WGS sequence"/>
</dbReference>
<accession>A0A060RJ91</accession>
<evidence type="ECO:0000256" key="3">
    <source>
        <dbReference type="ARBA" id="ARBA00023065"/>
    </source>
</evidence>
<dbReference type="InterPro" id="IPR050873">
    <property type="entry name" value="V-ATPase_V0D/AC39_subunit"/>
</dbReference>
<reference evidence="4 5" key="2">
    <citation type="submission" date="2014-05" db="EMBL/GenBank/DDBJ databases">
        <title>Genome sequence of Streptococcus gallolyticus.</title>
        <authorList>
            <person name="Del Campo R."/>
        </authorList>
    </citation>
    <scope>NUCLEOTIDE SEQUENCE [LARGE SCALE GENOMIC DNA]</scope>
    <source>
        <strain evidence="4 5">LMG17956</strain>
    </source>
</reference>
<dbReference type="PANTHER" id="PTHR38682:SF1">
    <property type="entry name" value="V-TYPE ATP SYNTHASE SUBUNIT C"/>
    <property type="match status" value="1"/>
</dbReference>
<comment type="similarity">
    <text evidence="1">Belongs to the V-ATPase V0D/AC39 subunit family.</text>
</comment>
<dbReference type="InterPro" id="IPR036079">
    <property type="entry name" value="ATPase_csu/dsu_sf"/>
</dbReference>
<comment type="caution">
    <text evidence="4">The sequence shown here is derived from an EMBL/GenBank/DDBJ whole genome shotgun (WGS) entry which is preliminary data.</text>
</comment>
<protein>
    <submittedName>
        <fullName evidence="4">Putative v-type sodium ATP synthase, subunit C</fullName>
    </submittedName>
</protein>
<reference evidence="4 5" key="1">
    <citation type="submission" date="2014-02" db="EMBL/GenBank/DDBJ databases">
        <authorList>
            <person name="Manrique M."/>
        </authorList>
    </citation>
    <scope>NUCLEOTIDE SEQUENCE [LARGE SCALE GENOMIC DNA]</scope>
    <source>
        <strain evidence="4 5">LMG17956</strain>
    </source>
</reference>
<dbReference type="GO" id="GO:0046961">
    <property type="term" value="F:proton-transporting ATPase activity, rotational mechanism"/>
    <property type="evidence" value="ECO:0007669"/>
    <property type="project" value="InterPro"/>
</dbReference>
<dbReference type="InterPro" id="IPR044911">
    <property type="entry name" value="V-type_ATPase_csu/dsu_dom_3"/>
</dbReference>
<evidence type="ECO:0000313" key="5">
    <source>
        <dbReference type="Proteomes" id="UP000027584"/>
    </source>
</evidence>
<dbReference type="PANTHER" id="PTHR38682">
    <property type="entry name" value="V-TYPE ATP SYNTHASE SUBUNIT C"/>
    <property type="match status" value="1"/>
</dbReference>
<dbReference type="Pfam" id="PF01992">
    <property type="entry name" value="vATP-synt_AC39"/>
    <property type="match status" value="1"/>
</dbReference>
<dbReference type="InterPro" id="IPR002843">
    <property type="entry name" value="ATPase_V0-cplx_csu/dsu"/>
</dbReference>
<dbReference type="Gene3D" id="1.10.132.50">
    <property type="entry name" value="ATP synthase (C/AC39) subunit, domain 3"/>
    <property type="match status" value="1"/>
</dbReference>
<evidence type="ECO:0000313" key="4">
    <source>
        <dbReference type="EMBL" id="CDO17053.1"/>
    </source>
</evidence>
<sequence>MDSNLFSQINTTIAVKENSFITVDTFQKMLQAGNKDDIALLLQTTPYHLSVEELDDLTAIDASLMRELSQEYKWAFAEAPEKTIVNMFSLRYVYHNVKVLLKAKATGKDLSDLLIPIGEHSLEALQHMISALKSDFFPDFMVAEIRDIWAEYEDYKDIRVLEIGADLAYFNHLQKIAEQSEIPAFSQAATLMIDFYNVTTVQRALRQKKPRSFMLQLLSDNGSFTADEFIDLVENNDLISWFNQVNPGILDTSLVAYEEKMRQGTISVVELEYLYDVMQFQLLDQARYEVQGPLVLARYLLGREFEVKNLRLLLSALCNDMPLEIVRERMRPIYGQ</sequence>
<evidence type="ECO:0000256" key="1">
    <source>
        <dbReference type="ARBA" id="ARBA00006709"/>
    </source>
</evidence>
<keyword evidence="2" id="KW-0813">Transport</keyword>
<proteinExistence type="inferred from homology"/>
<keyword evidence="3" id="KW-0406">Ion transport</keyword>
<gene>
    <name evidence="4" type="ORF">BN963_SGAL_00233</name>
</gene>